<evidence type="ECO:0000256" key="4">
    <source>
        <dbReference type="ARBA" id="ARBA00022989"/>
    </source>
</evidence>
<evidence type="ECO:0000256" key="2">
    <source>
        <dbReference type="ARBA" id="ARBA00022475"/>
    </source>
</evidence>
<feature type="transmembrane region" description="Helical" evidence="6">
    <location>
        <begin position="152"/>
        <end position="174"/>
    </location>
</feature>
<feature type="domain" description="Major facilitator superfamily (MFS) profile" evidence="7">
    <location>
        <begin position="28"/>
        <end position="412"/>
    </location>
</feature>
<feature type="transmembrane region" description="Helical" evidence="6">
    <location>
        <begin position="233"/>
        <end position="254"/>
    </location>
</feature>
<dbReference type="GO" id="GO:0005886">
    <property type="term" value="C:plasma membrane"/>
    <property type="evidence" value="ECO:0007669"/>
    <property type="project" value="UniProtKB-SubCell"/>
</dbReference>
<organism evidence="8 9">
    <name type="scientific">Pontibacter mucosus</name>
    <dbReference type="NCBI Taxonomy" id="1649266"/>
    <lineage>
        <taxon>Bacteria</taxon>
        <taxon>Pseudomonadati</taxon>
        <taxon>Bacteroidota</taxon>
        <taxon>Cytophagia</taxon>
        <taxon>Cytophagales</taxon>
        <taxon>Hymenobacteraceae</taxon>
        <taxon>Pontibacter</taxon>
    </lineage>
</organism>
<dbReference type="AlphaFoldDB" id="A0A2T5Y4W3"/>
<evidence type="ECO:0000256" key="3">
    <source>
        <dbReference type="ARBA" id="ARBA00022692"/>
    </source>
</evidence>
<dbReference type="OrthoDB" id="9812221at2"/>
<feature type="transmembrane region" description="Helical" evidence="6">
    <location>
        <begin position="392"/>
        <end position="411"/>
    </location>
</feature>
<keyword evidence="9" id="KW-1185">Reference proteome</keyword>
<evidence type="ECO:0000313" key="8">
    <source>
        <dbReference type="EMBL" id="PTX11328.1"/>
    </source>
</evidence>
<dbReference type="RefSeq" id="WP_108213808.1">
    <property type="nucleotide sequence ID" value="NZ_QBKI01000015.1"/>
</dbReference>
<sequence length="429" mass="45872">MKEHIPTTATAGQVPVAAQNFSRYQVFIVAILAILQFTIILDFIVLSPLGAQLIQELAITPQQFGWVVSAYAFSAGASGLLAAGFADRFDRKKLLLVFYSGFILGTLLCGLAPDYYSLLIARIVTGIFGGVIGSISFAIITDLFPLQMRGRVMGFVQMAFAVSQVMGIPLSLYLANLWGWHAPFLLLVGVSVLVAAAVILYMKPIDAHLKLQTESKAVWHLVRVVSNRHYLKGFGAIVLLATGGFMLMPFASTFTVYNLGISLEQLPMIYMVTGLCAMVAGPLAGKLSDQLGKYKVFFWGSVISIVVIAFYCNLGPSPLWLVLLLNVIMFIGITSRMVSATALMSAVPDPADRGAYMSIQSSVQQVSGGLATMAAGLIVVQSPGGALLHYDVIGYVVIITTLVTMFSVLAIDKLVQRKVAAAAVAGATV</sequence>
<feature type="transmembrane region" description="Helical" evidence="6">
    <location>
        <begin position="180"/>
        <end position="202"/>
    </location>
</feature>
<dbReference type="InterPro" id="IPR036259">
    <property type="entry name" value="MFS_trans_sf"/>
</dbReference>
<evidence type="ECO:0000313" key="9">
    <source>
        <dbReference type="Proteomes" id="UP000244225"/>
    </source>
</evidence>
<feature type="transmembrane region" description="Helical" evidence="6">
    <location>
        <begin position="119"/>
        <end position="140"/>
    </location>
</feature>
<evidence type="ECO:0000259" key="7">
    <source>
        <dbReference type="PROSITE" id="PS50850"/>
    </source>
</evidence>
<feature type="transmembrane region" description="Helical" evidence="6">
    <location>
        <begin position="63"/>
        <end position="82"/>
    </location>
</feature>
<evidence type="ECO:0000256" key="1">
    <source>
        <dbReference type="ARBA" id="ARBA00004651"/>
    </source>
</evidence>
<feature type="transmembrane region" description="Helical" evidence="6">
    <location>
        <begin position="320"/>
        <end position="347"/>
    </location>
</feature>
<dbReference type="PANTHER" id="PTHR43124:SF3">
    <property type="entry name" value="CHLORAMPHENICOL EFFLUX PUMP RV0191"/>
    <property type="match status" value="1"/>
</dbReference>
<dbReference type="GO" id="GO:0022857">
    <property type="term" value="F:transmembrane transporter activity"/>
    <property type="evidence" value="ECO:0007669"/>
    <property type="project" value="InterPro"/>
</dbReference>
<gene>
    <name evidence="8" type="ORF">C8N40_1153</name>
</gene>
<comment type="caution">
    <text evidence="8">The sequence shown here is derived from an EMBL/GenBank/DDBJ whole genome shotgun (WGS) entry which is preliminary data.</text>
</comment>
<feature type="transmembrane region" description="Helical" evidence="6">
    <location>
        <begin position="94"/>
        <end position="113"/>
    </location>
</feature>
<feature type="transmembrane region" description="Helical" evidence="6">
    <location>
        <begin position="266"/>
        <end position="284"/>
    </location>
</feature>
<dbReference type="CDD" id="cd17324">
    <property type="entry name" value="MFS_NepI_like"/>
    <property type="match status" value="1"/>
</dbReference>
<dbReference type="Pfam" id="PF07690">
    <property type="entry name" value="MFS_1"/>
    <property type="match status" value="2"/>
</dbReference>
<dbReference type="PROSITE" id="PS50850">
    <property type="entry name" value="MFS"/>
    <property type="match status" value="1"/>
</dbReference>
<keyword evidence="4 6" id="KW-1133">Transmembrane helix</keyword>
<evidence type="ECO:0000256" key="5">
    <source>
        <dbReference type="ARBA" id="ARBA00023136"/>
    </source>
</evidence>
<dbReference type="InterPro" id="IPR020846">
    <property type="entry name" value="MFS_dom"/>
</dbReference>
<feature type="transmembrane region" description="Helical" evidence="6">
    <location>
        <begin position="368"/>
        <end position="386"/>
    </location>
</feature>
<name>A0A2T5Y4W3_9BACT</name>
<dbReference type="SUPFAM" id="SSF103473">
    <property type="entry name" value="MFS general substrate transporter"/>
    <property type="match status" value="1"/>
</dbReference>
<keyword evidence="2" id="KW-1003">Cell membrane</keyword>
<dbReference type="Proteomes" id="UP000244225">
    <property type="component" value="Unassembled WGS sequence"/>
</dbReference>
<dbReference type="Gene3D" id="1.20.1250.20">
    <property type="entry name" value="MFS general substrate transporter like domains"/>
    <property type="match status" value="1"/>
</dbReference>
<protein>
    <submittedName>
        <fullName evidence="8">Putative MFS family arabinose efflux permease</fullName>
    </submittedName>
</protein>
<dbReference type="InterPro" id="IPR011701">
    <property type="entry name" value="MFS"/>
</dbReference>
<comment type="subcellular location">
    <subcellularLocation>
        <location evidence="1">Cell membrane</location>
        <topology evidence="1">Multi-pass membrane protein</topology>
    </subcellularLocation>
</comment>
<evidence type="ECO:0000256" key="6">
    <source>
        <dbReference type="SAM" id="Phobius"/>
    </source>
</evidence>
<proteinExistence type="predicted"/>
<dbReference type="PANTHER" id="PTHR43124">
    <property type="entry name" value="PURINE EFFLUX PUMP PBUE"/>
    <property type="match status" value="1"/>
</dbReference>
<feature type="transmembrane region" description="Helical" evidence="6">
    <location>
        <begin position="26"/>
        <end position="51"/>
    </location>
</feature>
<dbReference type="EMBL" id="QBKI01000015">
    <property type="protein sequence ID" value="PTX11328.1"/>
    <property type="molecule type" value="Genomic_DNA"/>
</dbReference>
<accession>A0A2T5Y4W3</accession>
<dbReference type="InterPro" id="IPR050189">
    <property type="entry name" value="MFS_Efflux_Transporters"/>
</dbReference>
<keyword evidence="3 6" id="KW-0812">Transmembrane</keyword>
<reference evidence="8 9" key="1">
    <citation type="submission" date="2018-04" db="EMBL/GenBank/DDBJ databases">
        <title>Genomic Encyclopedia of Archaeal and Bacterial Type Strains, Phase II (KMG-II): from individual species to whole genera.</title>
        <authorList>
            <person name="Goeker M."/>
        </authorList>
    </citation>
    <scope>NUCLEOTIDE SEQUENCE [LARGE SCALE GENOMIC DNA]</scope>
    <source>
        <strain evidence="8 9">DSM 100162</strain>
    </source>
</reference>
<feature type="transmembrane region" description="Helical" evidence="6">
    <location>
        <begin position="296"/>
        <end position="314"/>
    </location>
</feature>
<keyword evidence="5 6" id="KW-0472">Membrane</keyword>